<dbReference type="GeneID" id="69510911"/>
<dbReference type="Proteomes" id="UP000253752">
    <property type="component" value="Unassembled WGS sequence"/>
</dbReference>
<protein>
    <submittedName>
        <fullName evidence="1">Antitoxin</fullName>
    </submittedName>
</protein>
<dbReference type="RefSeq" id="WP_009608524.1">
    <property type="nucleotide sequence ID" value="NZ_AP025575.1"/>
</dbReference>
<comment type="caution">
    <text evidence="1">The sequence shown here is derived from an EMBL/GenBank/DDBJ whole genome shotgun (WGS) entry which is preliminary data.</text>
</comment>
<dbReference type="AlphaFoldDB" id="A0A369N0D8"/>
<sequence>MRDEYDFSGSRPNPYAERVRRPVTVNIDVETIDYFKEEARRTGISYQNIINMYLGECAAQKKRLTFV</sequence>
<name>A0A369N0D8_EGGLN</name>
<reference evidence="1 2" key="1">
    <citation type="journal article" date="2018" name="Elife">
        <title>Discovery and characterization of a prevalent human gut bacterial enzyme sufficient for the inactivation of a family of plant toxins.</title>
        <authorList>
            <person name="Koppel N."/>
            <person name="Bisanz J.E."/>
            <person name="Pandelia M.E."/>
            <person name="Turnbaugh P.J."/>
            <person name="Balskus E.P."/>
        </authorList>
    </citation>
    <scope>NUCLEOTIDE SEQUENCE [LARGE SCALE GENOMIC DNA]</scope>
    <source>
        <strain evidence="1 2">MR1 #12</strain>
    </source>
</reference>
<evidence type="ECO:0000313" key="1">
    <source>
        <dbReference type="EMBL" id="RDB82084.1"/>
    </source>
</evidence>
<dbReference type="EMBL" id="PPTX01000001">
    <property type="protein sequence ID" value="RDB82084.1"/>
    <property type="molecule type" value="Genomic_DNA"/>
</dbReference>
<organism evidence="1 2">
    <name type="scientific">Eggerthella lenta</name>
    <name type="common">Eubacterium lentum</name>
    <dbReference type="NCBI Taxonomy" id="84112"/>
    <lineage>
        <taxon>Bacteria</taxon>
        <taxon>Bacillati</taxon>
        <taxon>Actinomycetota</taxon>
        <taxon>Coriobacteriia</taxon>
        <taxon>Eggerthellales</taxon>
        <taxon>Eggerthellaceae</taxon>
        <taxon>Eggerthella</taxon>
    </lineage>
</organism>
<evidence type="ECO:0000313" key="2">
    <source>
        <dbReference type="Proteomes" id="UP000253752"/>
    </source>
</evidence>
<proteinExistence type="predicted"/>
<accession>A0A369N0D8</accession>
<gene>
    <name evidence="1" type="ORF">C1872_01370</name>
</gene>